<proteinExistence type="predicted"/>
<feature type="transmembrane region" description="Helical" evidence="2">
    <location>
        <begin position="25"/>
        <end position="45"/>
    </location>
</feature>
<dbReference type="EMBL" id="LOWA01000018">
    <property type="protein sequence ID" value="KVE28717.1"/>
    <property type="molecule type" value="Genomic_DNA"/>
</dbReference>
<gene>
    <name evidence="3" type="ORF">WS67_08365</name>
</gene>
<keyword evidence="2" id="KW-1133">Transmembrane helix</keyword>
<keyword evidence="2" id="KW-0472">Membrane</keyword>
<evidence type="ECO:0000313" key="3">
    <source>
        <dbReference type="EMBL" id="KVE28717.1"/>
    </source>
</evidence>
<feature type="region of interest" description="Disordered" evidence="1">
    <location>
        <begin position="46"/>
        <end position="91"/>
    </location>
</feature>
<reference evidence="3 4" key="1">
    <citation type="submission" date="2015-11" db="EMBL/GenBank/DDBJ databases">
        <title>Expanding the genomic diversity of Burkholderia species for the development of highly accurate diagnostics.</title>
        <authorList>
            <person name="Sahl J."/>
            <person name="Keim P."/>
            <person name="Wagner D."/>
        </authorList>
    </citation>
    <scope>NUCLEOTIDE SEQUENCE [LARGE SCALE GENOMIC DNA]</scope>
    <source>
        <strain evidence="3 4">TSV85</strain>
    </source>
</reference>
<organism evidence="3 4">
    <name type="scientific">Burkholderia singularis</name>
    <dbReference type="NCBI Taxonomy" id="1503053"/>
    <lineage>
        <taxon>Bacteria</taxon>
        <taxon>Pseudomonadati</taxon>
        <taxon>Pseudomonadota</taxon>
        <taxon>Betaproteobacteria</taxon>
        <taxon>Burkholderiales</taxon>
        <taxon>Burkholderiaceae</taxon>
        <taxon>Burkholderia</taxon>
        <taxon>pseudomallei group</taxon>
    </lineage>
</organism>
<evidence type="ECO:0000256" key="1">
    <source>
        <dbReference type="SAM" id="MobiDB-lite"/>
    </source>
</evidence>
<keyword evidence="4" id="KW-1185">Reference proteome</keyword>
<evidence type="ECO:0000256" key="2">
    <source>
        <dbReference type="SAM" id="Phobius"/>
    </source>
</evidence>
<evidence type="ECO:0000313" key="4">
    <source>
        <dbReference type="Proteomes" id="UP000062788"/>
    </source>
</evidence>
<sequence>MRHANCALSVTFNLGDVMVFDLFRIVSRALVAGLVMTGIVMSAGCSKQRDDTSNSSSGAGALQPAQPAQPATPVVPNAASGAASMPGASGQ</sequence>
<protein>
    <submittedName>
        <fullName evidence="3">Uncharacterized protein</fullName>
    </submittedName>
</protein>
<dbReference type="Proteomes" id="UP000062788">
    <property type="component" value="Unassembled WGS sequence"/>
</dbReference>
<dbReference type="AlphaFoldDB" id="A0A124P9J7"/>
<name>A0A124P9J7_9BURK</name>
<keyword evidence="2" id="KW-0812">Transmembrane</keyword>
<accession>A0A124P9J7</accession>
<feature type="compositionally biased region" description="Low complexity" evidence="1">
    <location>
        <begin position="59"/>
        <end position="91"/>
    </location>
</feature>
<comment type="caution">
    <text evidence="3">The sequence shown here is derived from an EMBL/GenBank/DDBJ whole genome shotgun (WGS) entry which is preliminary data.</text>
</comment>